<dbReference type="EMBL" id="PXNP01000035">
    <property type="protein sequence ID" value="PSF09493.1"/>
    <property type="molecule type" value="Genomic_DNA"/>
</dbReference>
<proteinExistence type="predicted"/>
<dbReference type="AlphaFoldDB" id="A0A2T1KIE6"/>
<protein>
    <submittedName>
        <fullName evidence="1">Uncharacterized protein</fullName>
    </submittedName>
</protein>
<dbReference type="RefSeq" id="WP_106762043.1">
    <property type="nucleotide sequence ID" value="NZ_PXNP01000035.1"/>
</dbReference>
<reference evidence="1 2" key="1">
    <citation type="submission" date="2018-03" db="EMBL/GenBank/DDBJ databases">
        <title>Marinobacter brunus sp. nov., a marine bacterium of Gamma-proteobacteria isolated from the surface seawater of the South China Sea.</title>
        <authorList>
            <person name="Cheng H."/>
            <person name="Wu Y.-H."/>
            <person name="Xamxidin M."/>
            <person name="Xu X.-W."/>
        </authorList>
    </citation>
    <scope>NUCLEOTIDE SEQUENCE [LARGE SCALE GENOMIC DNA]</scope>
    <source>
        <strain evidence="1 2">NH169-3</strain>
    </source>
</reference>
<sequence>MDEYEAKRIAELEKIYGRESVDRLAFYDQIDYYKLVFGIRVHKVKDRLKTLKAIRSLVSGAMAEMSAALKPENGAVVYSESLESADGCLQQWKAVRRIMKLKSKIQETGCICSVDVWLPDGSFSRENIDDTELDYIATRVSTWM</sequence>
<evidence type="ECO:0000313" key="1">
    <source>
        <dbReference type="EMBL" id="PSF09493.1"/>
    </source>
</evidence>
<name>A0A2T1KIE6_9GAMM</name>
<accession>A0A2T1KIE6</accession>
<comment type="caution">
    <text evidence="1">The sequence shown here is derived from an EMBL/GenBank/DDBJ whole genome shotgun (WGS) entry which is preliminary data.</text>
</comment>
<gene>
    <name evidence="1" type="ORF">C7H09_07910</name>
</gene>
<keyword evidence="2" id="KW-1185">Reference proteome</keyword>
<organism evidence="1 2">
    <name type="scientific">Marinobacter fuscus</name>
    <dbReference type="NCBI Taxonomy" id="2109942"/>
    <lineage>
        <taxon>Bacteria</taxon>
        <taxon>Pseudomonadati</taxon>
        <taxon>Pseudomonadota</taxon>
        <taxon>Gammaproteobacteria</taxon>
        <taxon>Pseudomonadales</taxon>
        <taxon>Marinobacteraceae</taxon>
        <taxon>Marinobacter</taxon>
    </lineage>
</organism>
<evidence type="ECO:0000313" key="2">
    <source>
        <dbReference type="Proteomes" id="UP000239866"/>
    </source>
</evidence>
<dbReference type="Proteomes" id="UP000239866">
    <property type="component" value="Unassembled WGS sequence"/>
</dbReference>